<dbReference type="InterPro" id="IPR011011">
    <property type="entry name" value="Znf_FYVE_PHD"/>
</dbReference>
<dbReference type="GO" id="GO:0005634">
    <property type="term" value="C:nucleus"/>
    <property type="evidence" value="ECO:0007669"/>
    <property type="project" value="TreeGrafter"/>
</dbReference>
<feature type="domain" description="PHD-type" evidence="8">
    <location>
        <begin position="87"/>
        <end position="207"/>
    </location>
</feature>
<accession>A0A4V5ZZX5</accession>
<evidence type="ECO:0000256" key="5">
    <source>
        <dbReference type="SAM" id="Coils"/>
    </source>
</evidence>
<evidence type="ECO:0000259" key="7">
    <source>
        <dbReference type="PROSITE" id="PS50016"/>
    </source>
</evidence>
<dbReference type="STRING" id="34508.A0A4V5ZZX5"/>
<dbReference type="Proteomes" id="UP000298663">
    <property type="component" value="Unassembled WGS sequence"/>
</dbReference>
<dbReference type="InterPro" id="IPR001965">
    <property type="entry name" value="Znf_PHD"/>
</dbReference>
<dbReference type="GO" id="GO:0031491">
    <property type="term" value="F:nucleosome binding"/>
    <property type="evidence" value="ECO:0007669"/>
    <property type="project" value="TreeGrafter"/>
</dbReference>
<evidence type="ECO:0000256" key="1">
    <source>
        <dbReference type="ARBA" id="ARBA00022723"/>
    </source>
</evidence>
<dbReference type="SMART" id="SM00249">
    <property type="entry name" value="PHD"/>
    <property type="match status" value="2"/>
</dbReference>
<evidence type="ECO:0000256" key="3">
    <source>
        <dbReference type="ARBA" id="ARBA00022833"/>
    </source>
</evidence>
<dbReference type="PROSITE" id="PS51805">
    <property type="entry name" value="EPHD"/>
    <property type="match status" value="1"/>
</dbReference>
<dbReference type="InterPro" id="IPR013083">
    <property type="entry name" value="Znf_RING/FYVE/PHD"/>
</dbReference>
<gene>
    <name evidence="9" type="ORF">L596_024424</name>
</gene>
<dbReference type="Pfam" id="PF13831">
    <property type="entry name" value="PHD_2"/>
    <property type="match status" value="1"/>
</dbReference>
<evidence type="ECO:0000256" key="4">
    <source>
        <dbReference type="PROSITE-ProRule" id="PRU00146"/>
    </source>
</evidence>
<dbReference type="PROSITE" id="PS50016">
    <property type="entry name" value="ZF_PHD_2"/>
    <property type="match status" value="1"/>
</dbReference>
<keyword evidence="5" id="KW-0175">Coiled coil</keyword>
<dbReference type="PANTHER" id="PTHR13793:SF164">
    <property type="entry name" value="ALHAMBRA, ISOFORM P"/>
    <property type="match status" value="1"/>
</dbReference>
<evidence type="ECO:0000256" key="6">
    <source>
        <dbReference type="SAM" id="MobiDB-lite"/>
    </source>
</evidence>
<keyword evidence="1" id="KW-0479">Metal-binding</keyword>
<dbReference type="OrthoDB" id="20839at2759"/>
<dbReference type="EMBL" id="AZBU02000008">
    <property type="protein sequence ID" value="TKR68435.1"/>
    <property type="molecule type" value="Genomic_DNA"/>
</dbReference>
<protein>
    <recommendedName>
        <fullName evidence="11">PHD-type domain-containing protein</fullName>
    </recommendedName>
</protein>
<keyword evidence="2 4" id="KW-0863">Zinc-finger</keyword>
<feature type="region of interest" description="Disordered" evidence="6">
    <location>
        <begin position="227"/>
        <end position="256"/>
    </location>
</feature>
<evidence type="ECO:0000256" key="2">
    <source>
        <dbReference type="ARBA" id="ARBA00022771"/>
    </source>
</evidence>
<reference evidence="9 10" key="2">
    <citation type="journal article" date="2019" name="G3 (Bethesda)">
        <title>Hybrid Assembly of the Genome of the Entomopathogenic Nematode Steinernema carpocapsae Identifies the X-Chromosome.</title>
        <authorList>
            <person name="Serra L."/>
            <person name="Macchietto M."/>
            <person name="Macias-Munoz A."/>
            <person name="McGill C.J."/>
            <person name="Rodriguez I.M."/>
            <person name="Rodriguez B."/>
            <person name="Murad R."/>
            <person name="Mortazavi A."/>
        </authorList>
    </citation>
    <scope>NUCLEOTIDE SEQUENCE [LARGE SCALE GENOMIC DNA]</scope>
    <source>
        <strain evidence="9 10">ALL</strain>
    </source>
</reference>
<dbReference type="CDD" id="cd20901">
    <property type="entry name" value="CC_AF10"/>
    <property type="match status" value="1"/>
</dbReference>
<dbReference type="InterPro" id="IPR049773">
    <property type="entry name" value="AF10-like_CC"/>
</dbReference>
<dbReference type="AlphaFoldDB" id="A0A4V5ZZX5"/>
<sequence>MITQQTLGLENTAPAPAPEKEVKEMTSGCCVCADENGWAGNPLVYCDGPGCEVAVHQGCYGIVDLPDGEWFCAKCLAVTKVSSEKPSIRCELCPYSNGALKRTADNKWTHVTCALYIPEVQFGNVDSMDPIIISQVPSERFNKPCYLCEEDGVQSKAKIGACMPCNKPGCRRVFHVTCGQQHGLLCEYGNSPRTVNVKYCGYCAAHIKKASQDPAIKIIPPFRVAAKRVRSSDSTGPEVKTKKPRNSSKTSTNGSGRSIKALLKLVGPVVSDTVSDFQRERVAAQNAAANALQPPPPPIAPPQASFVSATATLNTNGFNSTPVSNNNNNNSKDHVVATPTLSFNTAILNDVEMVSATPSSSTGSKVIKTEVDRNHLLSQTPSTSGLQANLQQGSPFPSTMEQLLERQWEQGSQFFMGQAQFDVAQLMNCLNDLKMENSRLEDQMNQLQKRRDHLLALNTKLAQPLSCASGAPPAATSAPPVSSPCHSPRTTSAQSLVPATTTSLTPVIASNTTTASAAVTSVPPVPLNTTALYTTATTSSIPSAALSTPTLYTSASANGGATSSGIASLTNAATEDSALTKLRSLAGTKFRHNRVPFSLRNPICCWKPGPVKSAHVPAARVPSLTAAVSRCTNRQVVFVPELIDKFILMSDNFLLLFLCTGVSIFNLAECTLAARFIIVLLLSHSDKEIN</sequence>
<name>A0A4V5ZZX5_STECR</name>
<keyword evidence="3" id="KW-0862">Zinc</keyword>
<keyword evidence="10" id="KW-1185">Reference proteome</keyword>
<comment type="caution">
    <text evidence="9">The sequence shown here is derived from an EMBL/GenBank/DDBJ whole genome shotgun (WGS) entry which is preliminary data.</text>
</comment>
<evidence type="ECO:0000259" key="8">
    <source>
        <dbReference type="PROSITE" id="PS51805"/>
    </source>
</evidence>
<feature type="compositionally biased region" description="Polar residues" evidence="6">
    <location>
        <begin position="247"/>
        <end position="256"/>
    </location>
</feature>
<dbReference type="SUPFAM" id="SSF57903">
    <property type="entry name" value="FYVE/PHD zinc finger"/>
    <property type="match status" value="1"/>
</dbReference>
<feature type="compositionally biased region" description="Polar residues" evidence="6">
    <location>
        <begin position="488"/>
        <end position="497"/>
    </location>
</feature>
<dbReference type="CDD" id="cd15574">
    <property type="entry name" value="PHD_AF10_AF17"/>
    <property type="match status" value="1"/>
</dbReference>
<dbReference type="GO" id="GO:0008270">
    <property type="term" value="F:zinc ion binding"/>
    <property type="evidence" value="ECO:0007669"/>
    <property type="project" value="UniProtKB-KW"/>
</dbReference>
<dbReference type="PANTHER" id="PTHR13793">
    <property type="entry name" value="PHD FINGER PROTEINS"/>
    <property type="match status" value="1"/>
</dbReference>
<dbReference type="Pfam" id="PF13832">
    <property type="entry name" value="zf-HC5HC2H_2"/>
    <property type="match status" value="1"/>
</dbReference>
<feature type="coiled-coil region" evidence="5">
    <location>
        <begin position="423"/>
        <end position="457"/>
    </location>
</feature>
<evidence type="ECO:0000313" key="9">
    <source>
        <dbReference type="EMBL" id="TKR68435.1"/>
    </source>
</evidence>
<dbReference type="GO" id="GO:0006357">
    <property type="term" value="P:regulation of transcription by RNA polymerase II"/>
    <property type="evidence" value="ECO:0007669"/>
    <property type="project" value="TreeGrafter"/>
</dbReference>
<dbReference type="InterPro" id="IPR034732">
    <property type="entry name" value="EPHD"/>
</dbReference>
<feature type="region of interest" description="Disordered" evidence="6">
    <location>
        <begin position="1"/>
        <end position="20"/>
    </location>
</feature>
<feature type="region of interest" description="Disordered" evidence="6">
    <location>
        <begin position="468"/>
        <end position="497"/>
    </location>
</feature>
<dbReference type="InterPro" id="IPR050701">
    <property type="entry name" value="Histone_Mod_Regulator"/>
</dbReference>
<dbReference type="InterPro" id="IPR049781">
    <property type="entry name" value="AF10/AF17_PHD"/>
</dbReference>
<dbReference type="GO" id="GO:0042393">
    <property type="term" value="F:histone binding"/>
    <property type="evidence" value="ECO:0007669"/>
    <property type="project" value="TreeGrafter"/>
</dbReference>
<feature type="compositionally biased region" description="Low complexity" evidence="6">
    <location>
        <begin position="468"/>
        <end position="484"/>
    </location>
</feature>
<organism evidence="9 10">
    <name type="scientific">Steinernema carpocapsae</name>
    <name type="common">Entomopathogenic nematode</name>
    <dbReference type="NCBI Taxonomy" id="34508"/>
    <lineage>
        <taxon>Eukaryota</taxon>
        <taxon>Metazoa</taxon>
        <taxon>Ecdysozoa</taxon>
        <taxon>Nematoda</taxon>
        <taxon>Chromadorea</taxon>
        <taxon>Rhabditida</taxon>
        <taxon>Tylenchina</taxon>
        <taxon>Panagrolaimomorpha</taxon>
        <taxon>Strongyloidoidea</taxon>
        <taxon>Steinernematidae</taxon>
        <taxon>Steinernema</taxon>
    </lineage>
</organism>
<evidence type="ECO:0008006" key="11">
    <source>
        <dbReference type="Google" id="ProtNLM"/>
    </source>
</evidence>
<dbReference type="Gene3D" id="3.30.40.10">
    <property type="entry name" value="Zinc/RING finger domain, C3HC4 (zinc finger)"/>
    <property type="match status" value="2"/>
</dbReference>
<reference evidence="9 10" key="1">
    <citation type="journal article" date="2015" name="Genome Biol.">
        <title>Comparative genomics of Steinernema reveals deeply conserved gene regulatory networks.</title>
        <authorList>
            <person name="Dillman A.R."/>
            <person name="Macchietto M."/>
            <person name="Porter C.F."/>
            <person name="Rogers A."/>
            <person name="Williams B."/>
            <person name="Antoshechkin I."/>
            <person name="Lee M.M."/>
            <person name="Goodwin Z."/>
            <person name="Lu X."/>
            <person name="Lewis E.E."/>
            <person name="Goodrich-Blair H."/>
            <person name="Stock S.P."/>
            <person name="Adams B.J."/>
            <person name="Sternberg P.W."/>
            <person name="Mortazavi A."/>
        </authorList>
    </citation>
    <scope>NUCLEOTIDE SEQUENCE [LARGE SCALE GENOMIC DNA]</scope>
    <source>
        <strain evidence="9 10">ALL</strain>
    </source>
</reference>
<proteinExistence type="predicted"/>
<evidence type="ECO:0000313" key="10">
    <source>
        <dbReference type="Proteomes" id="UP000298663"/>
    </source>
</evidence>
<feature type="domain" description="PHD-type" evidence="7">
    <location>
        <begin position="26"/>
        <end position="78"/>
    </location>
</feature>
<dbReference type="InterPro" id="IPR019787">
    <property type="entry name" value="Znf_PHD-finger"/>
</dbReference>